<keyword evidence="3" id="KW-1185">Reference proteome</keyword>
<dbReference type="EMBL" id="WSZM01000015">
    <property type="protein sequence ID" value="KAF4046510.1"/>
    <property type="molecule type" value="Genomic_DNA"/>
</dbReference>
<evidence type="ECO:0000313" key="1">
    <source>
        <dbReference type="EMBL" id="KAF4046510.1"/>
    </source>
</evidence>
<dbReference type="Proteomes" id="UP000602510">
    <property type="component" value="Unassembled WGS sequence"/>
</dbReference>
<dbReference type="EMBL" id="JAACNO010002868">
    <property type="protein sequence ID" value="KAF4130256.1"/>
    <property type="molecule type" value="Genomic_DNA"/>
</dbReference>
<evidence type="ECO:0000313" key="3">
    <source>
        <dbReference type="Proteomes" id="UP000602510"/>
    </source>
</evidence>
<evidence type="ECO:0000313" key="2">
    <source>
        <dbReference type="EMBL" id="KAF4130256.1"/>
    </source>
</evidence>
<dbReference type="Proteomes" id="UP000704712">
    <property type="component" value="Unassembled WGS sequence"/>
</dbReference>
<proteinExistence type="predicted"/>
<name>A0A833TNY7_PHYIN</name>
<organism evidence="1 3">
    <name type="scientific">Phytophthora infestans</name>
    <name type="common">Potato late blight agent</name>
    <name type="synonym">Botrytis infestans</name>
    <dbReference type="NCBI Taxonomy" id="4787"/>
    <lineage>
        <taxon>Eukaryota</taxon>
        <taxon>Sar</taxon>
        <taxon>Stramenopiles</taxon>
        <taxon>Oomycota</taxon>
        <taxon>Peronosporomycetes</taxon>
        <taxon>Peronosporales</taxon>
        <taxon>Peronosporaceae</taxon>
        <taxon>Phytophthora</taxon>
    </lineage>
</organism>
<dbReference type="AlphaFoldDB" id="A0A833TNY7"/>
<protein>
    <submittedName>
        <fullName evidence="1">Uncharacterized protein</fullName>
    </submittedName>
</protein>
<gene>
    <name evidence="1" type="ORF">GN244_ATG00899</name>
    <name evidence="2" type="ORF">GN958_ATG20671</name>
</gene>
<reference evidence="1" key="1">
    <citation type="submission" date="2020-04" db="EMBL/GenBank/DDBJ databases">
        <title>Hybrid Assembly of Korean Phytophthora infestans isolates.</title>
        <authorList>
            <person name="Prokchorchik M."/>
            <person name="Lee Y."/>
            <person name="Seo J."/>
            <person name="Cho J.-H."/>
            <person name="Park Y.-E."/>
            <person name="Jang D.-C."/>
            <person name="Im J.-S."/>
            <person name="Choi J.-G."/>
            <person name="Park H.-J."/>
            <person name="Lee G.-B."/>
            <person name="Lee Y.-G."/>
            <person name="Hong S.-Y."/>
            <person name="Cho K."/>
            <person name="Sohn K.H."/>
        </authorList>
    </citation>
    <scope>NUCLEOTIDE SEQUENCE</scope>
    <source>
        <strain evidence="1">KR_1_A1</strain>
        <strain evidence="2">KR_2_A2</strain>
    </source>
</reference>
<sequence length="493" mass="54750">MTSQSGDDEDFMDTPECKRRPLYTVRQPPLIQPLRLSAFTQKTCSQLGIPSDDLAHEWVVLFRAISGGKIGEGMPLQIPDTVLLSSSGQPSVWYTTSSTGRVKAKDFMRVSPKAILEAFETPLPSERHISSCLDDIIAVCRIGFEVEKLSRRKLKAFCRDMELPIISIPSELSSTSKPTKGVFCLQRHIPCYNNASFFLVWRHSGSNARTTISSGHGPSDGSKKSTPRAHSDVFLWAQPRMSSEHGVVDIDDSEAVNENQNTQRNDPQLFPLDIVHPDGFSSTILRRSGFDPDVMAPHLCYMKRVTSELANYINLGHNTKQACGLVCEFFIGAHDQSVYFSALRGIQWAASTPSWEGLRDVDPLSRSLCEFYDTNGPRRMRGPSSPHSPPATNRAVYYEQNPRFPSIQSPFSGEKQWLHRSQLLAPGISPRYVGASVPKIYRDGVFQSLLTAHQADSVVRLNLSPQAPATLAAARREHTAIVSSKFAKDSTKK</sequence>
<comment type="caution">
    <text evidence="1">The sequence shown here is derived from an EMBL/GenBank/DDBJ whole genome shotgun (WGS) entry which is preliminary data.</text>
</comment>
<accession>A0A833TNY7</accession>